<dbReference type="AlphaFoldDB" id="A0A8J7YDI0"/>
<gene>
    <name evidence="2" type="ORF">EGD98_10340</name>
</gene>
<accession>A0A8J7YDI0</accession>
<protein>
    <submittedName>
        <fullName evidence="2">Uncharacterized protein</fullName>
    </submittedName>
</protein>
<organism evidence="2 3">
    <name type="scientific">Haloarcula salinisoli</name>
    <dbReference type="NCBI Taxonomy" id="2487746"/>
    <lineage>
        <taxon>Archaea</taxon>
        <taxon>Methanobacteriati</taxon>
        <taxon>Methanobacteriota</taxon>
        <taxon>Stenosarchaea group</taxon>
        <taxon>Halobacteria</taxon>
        <taxon>Halobacteriales</taxon>
        <taxon>Haloarculaceae</taxon>
        <taxon>Haloarcula</taxon>
    </lineage>
</organism>
<dbReference type="Proteomes" id="UP000783863">
    <property type="component" value="Unassembled WGS sequence"/>
</dbReference>
<feature type="transmembrane region" description="Helical" evidence="1">
    <location>
        <begin position="33"/>
        <end position="53"/>
    </location>
</feature>
<keyword evidence="3" id="KW-1185">Reference proteome</keyword>
<evidence type="ECO:0000256" key="1">
    <source>
        <dbReference type="SAM" id="Phobius"/>
    </source>
</evidence>
<name>A0A8J7YDI0_9EURY</name>
<evidence type="ECO:0000313" key="3">
    <source>
        <dbReference type="Proteomes" id="UP000783863"/>
    </source>
</evidence>
<sequence>MATRTKALFTGIVGTVGAAGMLALTVYPFDYGVAESAVLAGAVVLVALYQTVLDDAFAS</sequence>
<keyword evidence="1" id="KW-0812">Transmembrane</keyword>
<dbReference type="EMBL" id="RKLQ01000002">
    <property type="protein sequence ID" value="MBX0304065.1"/>
    <property type="molecule type" value="Genomic_DNA"/>
</dbReference>
<keyword evidence="1" id="KW-0472">Membrane</keyword>
<proteinExistence type="predicted"/>
<comment type="caution">
    <text evidence="2">The sequence shown here is derived from an EMBL/GenBank/DDBJ whole genome shotgun (WGS) entry which is preliminary data.</text>
</comment>
<dbReference type="RefSeq" id="WP_220588298.1">
    <property type="nucleotide sequence ID" value="NZ_RKLQ01000002.1"/>
</dbReference>
<reference evidence="2" key="1">
    <citation type="submission" date="2021-06" db="EMBL/GenBank/DDBJ databases">
        <title>Halomicroarcula sp. F24A a new haloarchaeum isolated from saline soil.</title>
        <authorList>
            <person name="Duran-Viseras A."/>
            <person name="Sanchez-Porro C."/>
            <person name="Ventosa A."/>
        </authorList>
    </citation>
    <scope>NUCLEOTIDE SEQUENCE</scope>
    <source>
        <strain evidence="2">F24A</strain>
    </source>
</reference>
<feature type="transmembrane region" description="Helical" evidence="1">
    <location>
        <begin position="7"/>
        <end position="27"/>
    </location>
</feature>
<evidence type="ECO:0000313" key="2">
    <source>
        <dbReference type="EMBL" id="MBX0304065.1"/>
    </source>
</evidence>
<keyword evidence="1" id="KW-1133">Transmembrane helix</keyword>